<dbReference type="PROSITE" id="PS50928">
    <property type="entry name" value="ABC_TM1"/>
    <property type="match status" value="1"/>
</dbReference>
<evidence type="ECO:0000256" key="9">
    <source>
        <dbReference type="RuleBase" id="RU363032"/>
    </source>
</evidence>
<dbReference type="Gene3D" id="1.10.3720.10">
    <property type="entry name" value="MetI-like"/>
    <property type="match status" value="1"/>
</dbReference>
<feature type="transmembrane region" description="Helical" evidence="9">
    <location>
        <begin position="12"/>
        <end position="32"/>
    </location>
</feature>
<dbReference type="Pfam" id="PF00528">
    <property type="entry name" value="BPD_transp_1"/>
    <property type="match status" value="1"/>
</dbReference>
<keyword evidence="5 10" id="KW-0500">Molybdenum</keyword>
<sequence length="231" mass="25794">MDWFPLLNSLRIAAISTVLVFFLGILCAYYVARLPRVVKGVLDVILTLPLVLPPTVMGYFLLRLMGPRRPLGLWFLETFDLRLTMVWYAGIFAAASVAFPLMYRTARGAFESFDETLAYAAQTLGRSNTWIFWRVRMPCCRQGILAGTVLTFARALGEYGATSMVAGYTPGRTATISTTVYQLWRTGDDTGAMQWVLVNLAISTVVLLAVNLLEKRDRRPHFRPASGEVSP</sequence>
<reference evidence="12" key="2">
    <citation type="submission" date="2021-04" db="EMBL/GenBank/DDBJ databases">
        <authorList>
            <person name="Gilroy R."/>
        </authorList>
    </citation>
    <scope>NUCLEOTIDE SEQUENCE</scope>
    <source>
        <strain evidence="12">CHK186-1790</strain>
    </source>
</reference>
<evidence type="ECO:0000256" key="10">
    <source>
        <dbReference type="RuleBase" id="RU365097"/>
    </source>
</evidence>
<proteinExistence type="inferred from homology"/>
<comment type="similarity">
    <text evidence="2 10">Belongs to the binding-protein-dependent transport system permease family. CysTW subfamily.</text>
</comment>
<evidence type="ECO:0000313" key="12">
    <source>
        <dbReference type="EMBL" id="HJC41191.1"/>
    </source>
</evidence>
<evidence type="ECO:0000256" key="3">
    <source>
        <dbReference type="ARBA" id="ARBA00022448"/>
    </source>
</evidence>
<feature type="transmembrane region" description="Helical" evidence="9">
    <location>
        <begin position="44"/>
        <end position="62"/>
    </location>
</feature>
<evidence type="ECO:0000259" key="11">
    <source>
        <dbReference type="PROSITE" id="PS50928"/>
    </source>
</evidence>
<dbReference type="AlphaFoldDB" id="A0A9D2T0T0"/>
<dbReference type="GO" id="GO:0005886">
    <property type="term" value="C:plasma membrane"/>
    <property type="evidence" value="ECO:0007669"/>
    <property type="project" value="UniProtKB-SubCell"/>
</dbReference>
<dbReference type="CDD" id="cd06261">
    <property type="entry name" value="TM_PBP2"/>
    <property type="match status" value="1"/>
</dbReference>
<keyword evidence="4 10" id="KW-1003">Cell membrane</keyword>
<reference evidence="12" key="1">
    <citation type="journal article" date="2021" name="PeerJ">
        <title>Extensive microbial diversity within the chicken gut microbiome revealed by metagenomics and culture.</title>
        <authorList>
            <person name="Gilroy R."/>
            <person name="Ravi A."/>
            <person name="Getino M."/>
            <person name="Pursley I."/>
            <person name="Horton D.L."/>
            <person name="Alikhan N.F."/>
            <person name="Baker D."/>
            <person name="Gharbi K."/>
            <person name="Hall N."/>
            <person name="Watson M."/>
            <person name="Adriaenssens E.M."/>
            <person name="Foster-Nyarko E."/>
            <person name="Jarju S."/>
            <person name="Secka A."/>
            <person name="Antonio M."/>
            <person name="Oren A."/>
            <person name="Chaudhuri R.R."/>
            <person name="La Ragione R."/>
            <person name="Hildebrand F."/>
            <person name="Pallen M.J."/>
        </authorList>
    </citation>
    <scope>NUCLEOTIDE SEQUENCE</scope>
    <source>
        <strain evidence="12">CHK186-1790</strain>
    </source>
</reference>
<dbReference type="SUPFAM" id="SSF161098">
    <property type="entry name" value="MetI-like"/>
    <property type="match status" value="1"/>
</dbReference>
<keyword evidence="8 9" id="KW-0472">Membrane</keyword>
<evidence type="ECO:0000256" key="8">
    <source>
        <dbReference type="ARBA" id="ARBA00023136"/>
    </source>
</evidence>
<feature type="transmembrane region" description="Helical" evidence="9">
    <location>
        <begin position="192"/>
        <end position="213"/>
    </location>
</feature>
<dbReference type="InterPro" id="IPR035906">
    <property type="entry name" value="MetI-like_sf"/>
</dbReference>
<evidence type="ECO:0000313" key="13">
    <source>
        <dbReference type="Proteomes" id="UP000823882"/>
    </source>
</evidence>
<evidence type="ECO:0000256" key="2">
    <source>
        <dbReference type="ARBA" id="ARBA00007069"/>
    </source>
</evidence>
<gene>
    <name evidence="12" type="primary">modB</name>
    <name evidence="12" type="ORF">H9701_06530</name>
</gene>
<accession>A0A9D2T0T0</accession>
<evidence type="ECO:0000256" key="5">
    <source>
        <dbReference type="ARBA" id="ARBA00022505"/>
    </source>
</evidence>
<comment type="function">
    <text evidence="10">Part of the binding-protein-dependent transport system for molybdenum; probably responsible for the translocation of the substrate across the membrane.</text>
</comment>
<protein>
    <recommendedName>
        <fullName evidence="10">Molybdenum transport system permease</fullName>
    </recommendedName>
</protein>
<comment type="caution">
    <text evidence="12">The sequence shown here is derived from an EMBL/GenBank/DDBJ whole genome shotgun (WGS) entry which is preliminary data.</text>
</comment>
<organism evidence="12 13">
    <name type="scientific">Candidatus Intestinimonas pullistercoris</name>
    <dbReference type="NCBI Taxonomy" id="2838623"/>
    <lineage>
        <taxon>Bacteria</taxon>
        <taxon>Bacillati</taxon>
        <taxon>Bacillota</taxon>
        <taxon>Clostridia</taxon>
        <taxon>Eubacteriales</taxon>
        <taxon>Intestinimonas</taxon>
    </lineage>
</organism>
<dbReference type="PANTHER" id="PTHR30183:SF3">
    <property type="entry name" value="MOLYBDENUM TRANSPORT SYSTEM PERMEASE PROTEIN MODB"/>
    <property type="match status" value="1"/>
</dbReference>
<comment type="subcellular location">
    <subcellularLocation>
        <location evidence="1 9">Cell membrane</location>
        <topology evidence="1 9">Multi-pass membrane protein</topology>
    </subcellularLocation>
</comment>
<dbReference type="Proteomes" id="UP000823882">
    <property type="component" value="Unassembled WGS sequence"/>
</dbReference>
<feature type="transmembrane region" description="Helical" evidence="9">
    <location>
        <begin position="83"/>
        <end position="103"/>
    </location>
</feature>
<keyword evidence="7 9" id="KW-1133">Transmembrane helix</keyword>
<evidence type="ECO:0000256" key="6">
    <source>
        <dbReference type="ARBA" id="ARBA00022692"/>
    </source>
</evidence>
<dbReference type="NCBIfam" id="TIGR02141">
    <property type="entry name" value="modB_ABC"/>
    <property type="match status" value="1"/>
</dbReference>
<dbReference type="InterPro" id="IPR000515">
    <property type="entry name" value="MetI-like"/>
</dbReference>
<dbReference type="GO" id="GO:0015098">
    <property type="term" value="F:molybdate ion transmembrane transporter activity"/>
    <property type="evidence" value="ECO:0007669"/>
    <property type="project" value="UniProtKB-UniRule"/>
</dbReference>
<dbReference type="PANTHER" id="PTHR30183">
    <property type="entry name" value="MOLYBDENUM TRANSPORT SYSTEM PERMEASE PROTEIN MODB"/>
    <property type="match status" value="1"/>
</dbReference>
<evidence type="ECO:0000256" key="4">
    <source>
        <dbReference type="ARBA" id="ARBA00022475"/>
    </source>
</evidence>
<feature type="domain" description="ABC transmembrane type-1" evidence="11">
    <location>
        <begin position="6"/>
        <end position="214"/>
    </location>
</feature>
<evidence type="ECO:0000256" key="1">
    <source>
        <dbReference type="ARBA" id="ARBA00004651"/>
    </source>
</evidence>
<comment type="caution">
    <text evidence="10">Lacks conserved residue(s) required for the propagation of feature annotation.</text>
</comment>
<keyword evidence="6 9" id="KW-0812">Transmembrane</keyword>
<dbReference type="InterPro" id="IPR011867">
    <property type="entry name" value="ModB_ABC"/>
</dbReference>
<dbReference type="EMBL" id="DWWJ01000112">
    <property type="protein sequence ID" value="HJC41191.1"/>
    <property type="molecule type" value="Genomic_DNA"/>
</dbReference>
<keyword evidence="3 9" id="KW-0813">Transport</keyword>
<evidence type="ECO:0000256" key="7">
    <source>
        <dbReference type="ARBA" id="ARBA00022989"/>
    </source>
</evidence>
<name>A0A9D2T0T0_9FIRM</name>